<sequence>IGIDTTPLWVRRQLGTAFESKHLKPIFKSGREIVSVFGIMSLDFKGPLVILP</sequence>
<proteinExistence type="predicted"/>
<feature type="non-terminal residue" evidence="1">
    <location>
        <position position="52"/>
    </location>
</feature>
<gene>
    <name evidence="1" type="ORF">K469DRAFT_519476</name>
</gene>
<accession>A0A6A6D8T6</accession>
<protein>
    <submittedName>
        <fullName evidence="1">Uncharacterized protein</fullName>
    </submittedName>
</protein>
<dbReference type="EMBL" id="ML994731">
    <property type="protein sequence ID" value="KAF2175505.1"/>
    <property type="molecule type" value="Genomic_DNA"/>
</dbReference>
<dbReference type="Proteomes" id="UP000800200">
    <property type="component" value="Unassembled WGS sequence"/>
</dbReference>
<keyword evidence="2" id="KW-1185">Reference proteome</keyword>
<evidence type="ECO:0000313" key="1">
    <source>
        <dbReference type="EMBL" id="KAF2175505.1"/>
    </source>
</evidence>
<feature type="non-terminal residue" evidence="1">
    <location>
        <position position="1"/>
    </location>
</feature>
<reference evidence="1" key="1">
    <citation type="journal article" date="2020" name="Stud. Mycol.">
        <title>101 Dothideomycetes genomes: a test case for predicting lifestyles and emergence of pathogens.</title>
        <authorList>
            <person name="Haridas S."/>
            <person name="Albert R."/>
            <person name="Binder M."/>
            <person name="Bloem J."/>
            <person name="Labutti K."/>
            <person name="Salamov A."/>
            <person name="Andreopoulos B."/>
            <person name="Baker S."/>
            <person name="Barry K."/>
            <person name="Bills G."/>
            <person name="Bluhm B."/>
            <person name="Cannon C."/>
            <person name="Castanera R."/>
            <person name="Culley D."/>
            <person name="Daum C."/>
            <person name="Ezra D."/>
            <person name="Gonzalez J."/>
            <person name="Henrissat B."/>
            <person name="Kuo A."/>
            <person name="Liang C."/>
            <person name="Lipzen A."/>
            <person name="Lutzoni F."/>
            <person name="Magnuson J."/>
            <person name="Mondo S."/>
            <person name="Nolan M."/>
            <person name="Ohm R."/>
            <person name="Pangilinan J."/>
            <person name="Park H.-J."/>
            <person name="Ramirez L."/>
            <person name="Alfaro M."/>
            <person name="Sun H."/>
            <person name="Tritt A."/>
            <person name="Yoshinaga Y."/>
            <person name="Zwiers L.-H."/>
            <person name="Turgeon B."/>
            <person name="Goodwin S."/>
            <person name="Spatafora J."/>
            <person name="Crous P."/>
            <person name="Grigoriev I."/>
        </authorList>
    </citation>
    <scope>NUCLEOTIDE SEQUENCE</scope>
    <source>
        <strain evidence="1">CBS 207.26</strain>
    </source>
</reference>
<organism evidence="1 2">
    <name type="scientific">Zopfia rhizophila CBS 207.26</name>
    <dbReference type="NCBI Taxonomy" id="1314779"/>
    <lineage>
        <taxon>Eukaryota</taxon>
        <taxon>Fungi</taxon>
        <taxon>Dikarya</taxon>
        <taxon>Ascomycota</taxon>
        <taxon>Pezizomycotina</taxon>
        <taxon>Dothideomycetes</taxon>
        <taxon>Dothideomycetes incertae sedis</taxon>
        <taxon>Zopfiaceae</taxon>
        <taxon>Zopfia</taxon>
    </lineage>
</organism>
<evidence type="ECO:0000313" key="2">
    <source>
        <dbReference type="Proteomes" id="UP000800200"/>
    </source>
</evidence>
<name>A0A6A6D8T6_9PEZI</name>
<dbReference type="AlphaFoldDB" id="A0A6A6D8T6"/>